<evidence type="ECO:0000313" key="2">
    <source>
        <dbReference type="Proteomes" id="UP001059617"/>
    </source>
</evidence>
<gene>
    <name evidence="1" type="ORF">Dfulv_36100</name>
</gene>
<organism evidence="1 2">
    <name type="scientific">Dactylosporangium fulvum</name>
    <dbReference type="NCBI Taxonomy" id="53359"/>
    <lineage>
        <taxon>Bacteria</taxon>
        <taxon>Bacillati</taxon>
        <taxon>Actinomycetota</taxon>
        <taxon>Actinomycetes</taxon>
        <taxon>Micromonosporales</taxon>
        <taxon>Micromonosporaceae</taxon>
        <taxon>Dactylosporangium</taxon>
    </lineage>
</organism>
<dbReference type="EMBL" id="CP073720">
    <property type="protein sequence ID" value="UWP80552.1"/>
    <property type="molecule type" value="Genomic_DNA"/>
</dbReference>
<reference evidence="1" key="1">
    <citation type="submission" date="2021-04" db="EMBL/GenBank/DDBJ databases">
        <authorList>
            <person name="Hartkoorn R.C."/>
            <person name="Beaudoing E."/>
            <person name="Hot D."/>
        </authorList>
    </citation>
    <scope>NUCLEOTIDE SEQUENCE</scope>
    <source>
        <strain evidence="1">NRRL B-16292</strain>
    </source>
</reference>
<reference evidence="1" key="2">
    <citation type="submission" date="2022-09" db="EMBL/GenBank/DDBJ databases">
        <title>Biosynthetic gene clusters of Dactylosporangioum fulvum.</title>
        <authorList>
            <person name="Caradec T."/>
        </authorList>
    </citation>
    <scope>NUCLEOTIDE SEQUENCE</scope>
    <source>
        <strain evidence="1">NRRL B-16292</strain>
    </source>
</reference>
<proteinExistence type="predicted"/>
<name>A0ABY5VRZ7_9ACTN</name>
<protein>
    <submittedName>
        <fullName evidence="1">Uncharacterized protein</fullName>
    </submittedName>
</protein>
<evidence type="ECO:0000313" key="1">
    <source>
        <dbReference type="EMBL" id="UWP80552.1"/>
    </source>
</evidence>
<dbReference type="Proteomes" id="UP001059617">
    <property type="component" value="Chromosome"/>
</dbReference>
<sequence length="40" mass="4327">MSDDLRSMGNGDRKVVDLAEGDTVDTDFIAGLLRRTTGLD</sequence>
<keyword evidence="2" id="KW-1185">Reference proteome</keyword>
<dbReference type="RefSeq" id="WP_259858314.1">
    <property type="nucleotide sequence ID" value="NZ_CP073720.1"/>
</dbReference>
<accession>A0ABY5VRZ7</accession>